<protein>
    <submittedName>
        <fullName evidence="1">DUF2442 domain-containing protein</fullName>
    </submittedName>
</protein>
<reference evidence="1 2" key="1">
    <citation type="submission" date="2019-09" db="EMBL/GenBank/DDBJ databases">
        <title>Isolation and complete genome sequencing of Methylocystis species.</title>
        <authorList>
            <person name="Rumah B.L."/>
            <person name="Stead C.E."/>
            <person name="Stevens B.C."/>
            <person name="Minton N.P."/>
            <person name="Grosse-Honebrink A."/>
            <person name="Zhang Y."/>
        </authorList>
    </citation>
    <scope>NUCLEOTIDE SEQUENCE [LARGE SCALE GENOMIC DNA]</scope>
    <source>
        <strain evidence="1 2">BRCS2</strain>
    </source>
</reference>
<dbReference type="Pfam" id="PF10387">
    <property type="entry name" value="DUF2442"/>
    <property type="match status" value="1"/>
</dbReference>
<proteinExistence type="predicted"/>
<dbReference type="RefSeq" id="WP_026016201.1">
    <property type="nucleotide sequence ID" value="NZ_CP044331.1"/>
</dbReference>
<accession>A0A6B8M1K7</accession>
<dbReference type="Proteomes" id="UP000422569">
    <property type="component" value="Chromosome"/>
</dbReference>
<evidence type="ECO:0000313" key="2">
    <source>
        <dbReference type="Proteomes" id="UP000422569"/>
    </source>
</evidence>
<evidence type="ECO:0000313" key="1">
    <source>
        <dbReference type="EMBL" id="QGM96751.1"/>
    </source>
</evidence>
<dbReference type="InterPro" id="IPR018841">
    <property type="entry name" value="DUF2442"/>
</dbReference>
<dbReference type="KEGG" id="mpar:F7D14_04195"/>
<gene>
    <name evidence="1" type="ORF">F7D14_04195</name>
</gene>
<sequence length="82" mass="9176">MTISAKSLRFDDDSMWVELSDGRVLGVPLAWFPRLLHATPRQRLAFEISRGGLHWEELDEDISIAGLLAGKGDQTQRREAAA</sequence>
<name>A0A6B8M1K7_9HYPH</name>
<organism evidence="1 2">
    <name type="scientific">Methylocystis parvus</name>
    <dbReference type="NCBI Taxonomy" id="134"/>
    <lineage>
        <taxon>Bacteria</taxon>
        <taxon>Pseudomonadati</taxon>
        <taxon>Pseudomonadota</taxon>
        <taxon>Alphaproteobacteria</taxon>
        <taxon>Hyphomicrobiales</taxon>
        <taxon>Methylocystaceae</taxon>
        <taxon>Methylocystis</taxon>
    </lineage>
</organism>
<dbReference type="Gene3D" id="3.30.2020.40">
    <property type="entry name" value="Uncharacterised protein PF10387, DUF2442"/>
    <property type="match status" value="1"/>
</dbReference>
<keyword evidence="2" id="KW-1185">Reference proteome</keyword>
<dbReference type="EMBL" id="CP044331">
    <property type="protein sequence ID" value="QGM96751.1"/>
    <property type="molecule type" value="Genomic_DNA"/>
</dbReference>
<dbReference type="AlphaFoldDB" id="A0A6B8M1K7"/>